<keyword evidence="5" id="KW-1185">Reference proteome</keyword>
<evidence type="ECO:0000313" key="5">
    <source>
        <dbReference type="Proteomes" id="UP001549036"/>
    </source>
</evidence>
<gene>
    <name evidence="4" type="ORF">ABID26_001669</name>
</gene>
<dbReference type="Proteomes" id="UP001549036">
    <property type="component" value="Unassembled WGS sequence"/>
</dbReference>
<dbReference type="EMBL" id="JBEPLM010000002">
    <property type="protein sequence ID" value="MET3592285.1"/>
    <property type="molecule type" value="Genomic_DNA"/>
</dbReference>
<evidence type="ECO:0000259" key="3">
    <source>
        <dbReference type="Pfam" id="PF03446"/>
    </source>
</evidence>
<evidence type="ECO:0000256" key="2">
    <source>
        <dbReference type="ARBA" id="ARBA00023027"/>
    </source>
</evidence>
<protein>
    <submittedName>
        <fullName evidence="4">3-hydroxyisobutyrate dehydrogenase-like beta-hydroxyacid dehydrogenase</fullName>
    </submittedName>
</protein>
<proteinExistence type="predicted"/>
<dbReference type="Gene3D" id="3.40.50.720">
    <property type="entry name" value="NAD(P)-binding Rossmann-like Domain"/>
    <property type="match status" value="1"/>
</dbReference>
<name>A0ABV2HNX6_9HYPH</name>
<evidence type="ECO:0000256" key="1">
    <source>
        <dbReference type="ARBA" id="ARBA00023002"/>
    </source>
</evidence>
<evidence type="ECO:0000313" key="4">
    <source>
        <dbReference type="EMBL" id="MET3592285.1"/>
    </source>
</evidence>
<accession>A0ABV2HNX6</accession>
<reference evidence="4 5" key="1">
    <citation type="submission" date="2024-06" db="EMBL/GenBank/DDBJ databases">
        <title>Genomic Encyclopedia of Type Strains, Phase IV (KMG-IV): sequencing the most valuable type-strain genomes for metagenomic binning, comparative biology and taxonomic classification.</title>
        <authorList>
            <person name="Goeker M."/>
        </authorList>
    </citation>
    <scope>NUCLEOTIDE SEQUENCE [LARGE SCALE GENOMIC DNA]</scope>
    <source>
        <strain evidence="4 5">DSM 29846</strain>
    </source>
</reference>
<feature type="domain" description="6-phosphogluconate dehydrogenase NADP-binding" evidence="3">
    <location>
        <begin position="8"/>
        <end position="91"/>
    </location>
</feature>
<dbReference type="Pfam" id="PF03446">
    <property type="entry name" value="NAD_binding_2"/>
    <property type="match status" value="1"/>
</dbReference>
<dbReference type="PANTHER" id="PTHR22981">
    <property type="entry name" value="3-HYDROXYISOBUTYRATE DEHYDROGENASE-RELATED"/>
    <property type="match status" value="1"/>
</dbReference>
<keyword evidence="2" id="KW-0520">NAD</keyword>
<dbReference type="InterPro" id="IPR006115">
    <property type="entry name" value="6PGDH_NADP-bd"/>
</dbReference>
<dbReference type="PANTHER" id="PTHR22981:SF7">
    <property type="entry name" value="3-HYDROXYISOBUTYRATE DEHYDROGENASE, MITOCHONDRIAL"/>
    <property type="match status" value="1"/>
</dbReference>
<dbReference type="SUPFAM" id="SSF51735">
    <property type="entry name" value="NAD(P)-binding Rossmann-fold domains"/>
    <property type="match status" value="1"/>
</dbReference>
<dbReference type="InterPro" id="IPR036291">
    <property type="entry name" value="NAD(P)-bd_dom_sf"/>
</dbReference>
<comment type="caution">
    <text evidence="4">The sequence shown here is derived from an EMBL/GenBank/DDBJ whole genome shotgun (WGS) entry which is preliminary data.</text>
</comment>
<keyword evidence="1" id="KW-0560">Oxidoreductase</keyword>
<sequence>MTARLAYAFIGLGHLGGNLAASLLRNGFAVTVFDRDPSPIERLVALGATAARSPAEAVAHAGNAITCLPSPKVSEAVLTGPDGLLDGLPAGGT</sequence>
<organism evidence="4 5">
    <name type="scientific">Mesorhizobium shonense</name>
    <dbReference type="NCBI Taxonomy" id="1209948"/>
    <lineage>
        <taxon>Bacteria</taxon>
        <taxon>Pseudomonadati</taxon>
        <taxon>Pseudomonadota</taxon>
        <taxon>Alphaproteobacteria</taxon>
        <taxon>Hyphomicrobiales</taxon>
        <taxon>Phyllobacteriaceae</taxon>
        <taxon>Mesorhizobium</taxon>
    </lineage>
</organism>